<name>A0ABD2PID1_9PLAT</name>
<dbReference type="InterPro" id="IPR015943">
    <property type="entry name" value="WD40/YVTN_repeat-like_dom_sf"/>
</dbReference>
<evidence type="ECO:0000313" key="2">
    <source>
        <dbReference type="Proteomes" id="UP001626550"/>
    </source>
</evidence>
<dbReference type="SMART" id="SM00320">
    <property type="entry name" value="WD40"/>
    <property type="match status" value="1"/>
</dbReference>
<dbReference type="Gene3D" id="2.130.10.10">
    <property type="entry name" value="YVTN repeat-like/Quinoprotein amine dehydrogenase"/>
    <property type="match status" value="1"/>
</dbReference>
<dbReference type="AlphaFoldDB" id="A0ABD2PID1"/>
<dbReference type="InterPro" id="IPR052208">
    <property type="entry name" value="DmX-like/RAVE_component"/>
</dbReference>
<dbReference type="Pfam" id="PF00400">
    <property type="entry name" value="WD40"/>
    <property type="match status" value="1"/>
</dbReference>
<evidence type="ECO:0000313" key="1">
    <source>
        <dbReference type="EMBL" id="KAL3307095.1"/>
    </source>
</evidence>
<reference evidence="1 2" key="1">
    <citation type="submission" date="2024-11" db="EMBL/GenBank/DDBJ databases">
        <title>Adaptive evolution of stress response genes in parasites aligns with host niche diversity.</title>
        <authorList>
            <person name="Hahn C."/>
            <person name="Resl P."/>
        </authorList>
    </citation>
    <scope>NUCLEOTIDE SEQUENCE [LARGE SCALE GENOMIC DNA]</scope>
    <source>
        <strain evidence="1">EGGRZ-B1_66</strain>
        <tissue evidence="1">Body</tissue>
    </source>
</reference>
<dbReference type="PANTHER" id="PTHR13950">
    <property type="entry name" value="RABCONNECTIN-RELATED"/>
    <property type="match status" value="1"/>
</dbReference>
<dbReference type="InterPro" id="IPR036322">
    <property type="entry name" value="WD40_repeat_dom_sf"/>
</dbReference>
<gene>
    <name evidence="1" type="primary">DMXL1_7</name>
    <name evidence="1" type="ORF">Ciccas_014400</name>
</gene>
<keyword evidence="2" id="KW-1185">Reference proteome</keyword>
<dbReference type="EMBL" id="JBJKFK010008350">
    <property type="protein sequence ID" value="KAL3307095.1"/>
    <property type="molecule type" value="Genomic_DNA"/>
</dbReference>
<dbReference type="SUPFAM" id="SSF50978">
    <property type="entry name" value="WD40 repeat-like"/>
    <property type="match status" value="1"/>
</dbReference>
<protein>
    <submittedName>
        <fullName evidence="1">DmX-like protein 1</fullName>
    </submittedName>
</protein>
<dbReference type="PANTHER" id="PTHR13950:SF9">
    <property type="entry name" value="RABCONNECTIN-3A"/>
    <property type="match status" value="1"/>
</dbReference>
<organism evidence="1 2">
    <name type="scientific">Cichlidogyrus casuarinus</name>
    <dbReference type="NCBI Taxonomy" id="1844966"/>
    <lineage>
        <taxon>Eukaryota</taxon>
        <taxon>Metazoa</taxon>
        <taxon>Spiralia</taxon>
        <taxon>Lophotrochozoa</taxon>
        <taxon>Platyhelminthes</taxon>
        <taxon>Monogenea</taxon>
        <taxon>Monopisthocotylea</taxon>
        <taxon>Dactylogyridea</taxon>
        <taxon>Ancyrocephalidae</taxon>
        <taxon>Cichlidogyrus</taxon>
    </lineage>
</organism>
<comment type="caution">
    <text evidence="1">The sequence shown here is derived from an EMBL/GenBank/DDBJ whole genome shotgun (WGS) entry which is preliminary data.</text>
</comment>
<sequence>MIVNFQRTHCHSKGIGDFLFVNNGSLVLTAGSGVYAGSHASLSPLVNGGMPGLHVPSTDGSNLILWDTLLPAKRCAVTRFFSAPLDQPCTALSCYRVPIYGGRSNAGWLANLVSKTDPVTGDVSPLIGNARSNLVLVGTKKGDVAFADLRSPGSVVHAFQAHANSQIRCLAVDPLCNCFITAAADSVIKIWRATSSSAQVELLAQFRTDAQGISAAASSGSTLVSGQGVDVYGSEGASDSHQNKTSAASLAASALFRGHHGTNVGVASLSILPPVSGIGLLSNVRRMEQEVNHDGGMTEAFGQAGINKSRSVTDAAIATRILSCDADGSLRMRGVVCKPEASL</sequence>
<dbReference type="InterPro" id="IPR001680">
    <property type="entry name" value="WD40_rpt"/>
</dbReference>
<dbReference type="Proteomes" id="UP001626550">
    <property type="component" value="Unassembled WGS sequence"/>
</dbReference>
<proteinExistence type="predicted"/>
<accession>A0ABD2PID1</accession>